<dbReference type="AlphaFoldDB" id="A0AAN8XU87"/>
<name>A0AAN8XU87_HALRR</name>
<keyword evidence="3" id="KW-1185">Reference proteome</keyword>
<protein>
    <submittedName>
        <fullName evidence="2">Uncharacterized protein</fullName>
    </submittedName>
</protein>
<dbReference type="Proteomes" id="UP001381693">
    <property type="component" value="Unassembled WGS sequence"/>
</dbReference>
<comment type="caution">
    <text evidence="2">The sequence shown here is derived from an EMBL/GenBank/DDBJ whole genome shotgun (WGS) entry which is preliminary data.</text>
</comment>
<accession>A0AAN8XU87</accession>
<feature type="compositionally biased region" description="Pro residues" evidence="1">
    <location>
        <begin position="186"/>
        <end position="198"/>
    </location>
</feature>
<gene>
    <name evidence="2" type="ORF">SK128_019486</name>
</gene>
<feature type="region of interest" description="Disordered" evidence="1">
    <location>
        <begin position="75"/>
        <end position="135"/>
    </location>
</feature>
<proteinExistence type="predicted"/>
<organism evidence="2 3">
    <name type="scientific">Halocaridina rubra</name>
    <name type="common">Hawaiian red shrimp</name>
    <dbReference type="NCBI Taxonomy" id="373956"/>
    <lineage>
        <taxon>Eukaryota</taxon>
        <taxon>Metazoa</taxon>
        <taxon>Ecdysozoa</taxon>
        <taxon>Arthropoda</taxon>
        <taxon>Crustacea</taxon>
        <taxon>Multicrustacea</taxon>
        <taxon>Malacostraca</taxon>
        <taxon>Eumalacostraca</taxon>
        <taxon>Eucarida</taxon>
        <taxon>Decapoda</taxon>
        <taxon>Pleocyemata</taxon>
        <taxon>Caridea</taxon>
        <taxon>Atyoidea</taxon>
        <taxon>Atyidae</taxon>
        <taxon>Halocaridina</taxon>
    </lineage>
</organism>
<feature type="compositionally biased region" description="Low complexity" evidence="1">
    <location>
        <begin position="199"/>
        <end position="224"/>
    </location>
</feature>
<feature type="region of interest" description="Disordered" evidence="1">
    <location>
        <begin position="151"/>
        <end position="248"/>
    </location>
</feature>
<reference evidence="2 3" key="1">
    <citation type="submission" date="2023-11" db="EMBL/GenBank/DDBJ databases">
        <title>Halocaridina rubra genome assembly.</title>
        <authorList>
            <person name="Smith C."/>
        </authorList>
    </citation>
    <scope>NUCLEOTIDE SEQUENCE [LARGE SCALE GENOMIC DNA]</scope>
    <source>
        <strain evidence="2">EP-1</strain>
        <tissue evidence="2">Whole</tissue>
    </source>
</reference>
<feature type="compositionally biased region" description="Low complexity" evidence="1">
    <location>
        <begin position="175"/>
        <end position="185"/>
    </location>
</feature>
<dbReference type="EMBL" id="JAXCGZ010000459">
    <property type="protein sequence ID" value="KAK7085949.1"/>
    <property type="molecule type" value="Genomic_DNA"/>
</dbReference>
<evidence type="ECO:0000313" key="2">
    <source>
        <dbReference type="EMBL" id="KAK7085949.1"/>
    </source>
</evidence>
<evidence type="ECO:0000313" key="3">
    <source>
        <dbReference type="Proteomes" id="UP001381693"/>
    </source>
</evidence>
<evidence type="ECO:0000256" key="1">
    <source>
        <dbReference type="SAM" id="MobiDB-lite"/>
    </source>
</evidence>
<sequence length="264" mass="27464">MKGFNLGVNSLTPLFSATTVLPTTTEVVEAAVKRSPQNKLARLARLAEARLGRPTNKKRWGTLVEAAKSAKVKKLLSRSRSDESISSDAGNEITGDSEDTQGLGATQTPLQNLPPGILRTADGSSEGIRHERLGSGVSGTMHLDAAALVSQQDPVKRPSKNTVSFHQSAVGGGSSSSPSHSSTETEPPPPYSQWPRPVPTTVSVTETTTAISPSSGGSGSLPPLAVSESSEPLVDSGRPANGLVQAPRLPGIQPVNRHMAAGWL</sequence>